<name>A0A5J5CFB9_9PERO</name>
<organism evidence="2 3">
    <name type="scientific">Etheostoma spectabile</name>
    <name type="common">orangethroat darter</name>
    <dbReference type="NCBI Taxonomy" id="54343"/>
    <lineage>
        <taxon>Eukaryota</taxon>
        <taxon>Metazoa</taxon>
        <taxon>Chordata</taxon>
        <taxon>Craniata</taxon>
        <taxon>Vertebrata</taxon>
        <taxon>Euteleostomi</taxon>
        <taxon>Actinopterygii</taxon>
        <taxon>Neopterygii</taxon>
        <taxon>Teleostei</taxon>
        <taxon>Neoteleostei</taxon>
        <taxon>Acanthomorphata</taxon>
        <taxon>Eupercaria</taxon>
        <taxon>Perciformes</taxon>
        <taxon>Percoidei</taxon>
        <taxon>Percidae</taxon>
        <taxon>Etheostomatinae</taxon>
        <taxon>Etheostoma</taxon>
    </lineage>
</organism>
<feature type="chain" id="PRO_5023920998" description="SEA domain-containing protein" evidence="1">
    <location>
        <begin position="23"/>
        <end position="163"/>
    </location>
</feature>
<reference evidence="2 3" key="1">
    <citation type="submission" date="2019-08" db="EMBL/GenBank/DDBJ databases">
        <title>A chromosome-level genome assembly, high-density linkage maps, and genome scans reveal the genomic architecture of hybrid incompatibilities underlying speciation via character displacement in darters (Percidae: Etheostominae).</title>
        <authorList>
            <person name="Moran R.L."/>
            <person name="Catchen J.M."/>
            <person name="Fuller R.C."/>
        </authorList>
    </citation>
    <scope>NUCLEOTIDE SEQUENCE [LARGE SCALE GENOMIC DNA]</scope>
    <source>
        <strain evidence="2">EspeVRDwgs_2016</strain>
        <tissue evidence="2">Muscle</tissue>
    </source>
</reference>
<evidence type="ECO:0000313" key="2">
    <source>
        <dbReference type="EMBL" id="KAA8579081.1"/>
    </source>
</evidence>
<dbReference type="AlphaFoldDB" id="A0A5J5CFB9"/>
<comment type="caution">
    <text evidence="2">The sequence shown here is derived from an EMBL/GenBank/DDBJ whole genome shotgun (WGS) entry which is preliminary data.</text>
</comment>
<feature type="signal peptide" evidence="1">
    <location>
        <begin position="1"/>
        <end position="22"/>
    </location>
</feature>
<evidence type="ECO:0000256" key="1">
    <source>
        <dbReference type="SAM" id="SignalP"/>
    </source>
</evidence>
<accession>A0A5J5CFB9</accession>
<feature type="non-terminal residue" evidence="2">
    <location>
        <position position="163"/>
    </location>
</feature>
<protein>
    <recommendedName>
        <fullName evidence="4">SEA domain-containing protein</fullName>
    </recommendedName>
</protein>
<dbReference type="EMBL" id="VOFY01000047">
    <property type="protein sequence ID" value="KAA8579081.1"/>
    <property type="molecule type" value="Genomic_DNA"/>
</dbReference>
<keyword evidence="1" id="KW-0732">Signal</keyword>
<keyword evidence="3" id="KW-1185">Reference proteome</keyword>
<evidence type="ECO:0000313" key="3">
    <source>
        <dbReference type="Proteomes" id="UP000327493"/>
    </source>
</evidence>
<evidence type="ECO:0008006" key="4">
    <source>
        <dbReference type="Google" id="ProtNLM"/>
    </source>
</evidence>
<gene>
    <name evidence="2" type="ORF">FQN60_016036</name>
</gene>
<dbReference type="Proteomes" id="UP000327493">
    <property type="component" value="Unassembled WGS sequence"/>
</dbReference>
<sequence>MAISKNGLTIFSLLLTLTILETGNFIECSSLVLPVQNGEEDFLPHTREKRSALLAPVEYTVDVELNVTTIETLDYLRSLLHNGSFTLALGPTVNVTDVDITTDFSVYPRTTLSPSTAPPVLYEYIISVELNTTDITLINQLRTTLRSLSYPFRINNHIQISEA</sequence>
<proteinExistence type="predicted"/>